<gene>
    <name evidence="4" type="ORF">KDK95_11145</name>
</gene>
<proteinExistence type="predicted"/>
<evidence type="ECO:0000259" key="3">
    <source>
        <dbReference type="PROSITE" id="PS50977"/>
    </source>
</evidence>
<keyword evidence="1 2" id="KW-0238">DNA-binding</keyword>
<dbReference type="PANTHER" id="PTHR30055:SF237">
    <property type="entry name" value="TRANSCRIPTIONAL REPRESSOR MCE3R"/>
    <property type="match status" value="1"/>
</dbReference>
<dbReference type="Proteomes" id="UP000676325">
    <property type="component" value="Unassembled WGS sequence"/>
</dbReference>
<dbReference type="EMBL" id="JAGSOH010000024">
    <property type="protein sequence ID" value="MBR7826859.1"/>
    <property type="molecule type" value="Genomic_DNA"/>
</dbReference>
<dbReference type="Gene3D" id="1.10.357.10">
    <property type="entry name" value="Tetracycline Repressor, domain 2"/>
    <property type="match status" value="1"/>
</dbReference>
<dbReference type="SUPFAM" id="SSF48498">
    <property type="entry name" value="Tetracyclin repressor-like, C-terminal domain"/>
    <property type="match status" value="1"/>
</dbReference>
<evidence type="ECO:0000256" key="1">
    <source>
        <dbReference type="ARBA" id="ARBA00023125"/>
    </source>
</evidence>
<dbReference type="Gene3D" id="1.10.10.60">
    <property type="entry name" value="Homeodomain-like"/>
    <property type="match status" value="1"/>
</dbReference>
<sequence length="212" mass="23541">MTVRPAGHKALLAAASAQFAERGYHAVSIREIAAAAGVSLSALYHYYPSKQALLAALLHEGMDDYQARCAEALAEAGHDPARRLAAVVGATVRYRAERSEASLMLMNEARALEDEERERYRARQREASDRFRQPIDAGVAAGIFTTPYPDDVRRSIIASCNAVAQWYRPDGPDSLDDLVEHNIFLAYTLLGYERRTPTSKVRQLSRARADDY</sequence>
<dbReference type="InterPro" id="IPR001647">
    <property type="entry name" value="HTH_TetR"/>
</dbReference>
<dbReference type="PANTHER" id="PTHR30055">
    <property type="entry name" value="HTH-TYPE TRANSCRIPTIONAL REGULATOR RUTR"/>
    <property type="match status" value="1"/>
</dbReference>
<comment type="caution">
    <text evidence="4">The sequence shown here is derived from an EMBL/GenBank/DDBJ whole genome shotgun (WGS) entry which is preliminary data.</text>
</comment>
<dbReference type="AlphaFoldDB" id="A0A941IH59"/>
<dbReference type="InterPro" id="IPR009057">
    <property type="entry name" value="Homeodomain-like_sf"/>
</dbReference>
<dbReference type="InterPro" id="IPR036271">
    <property type="entry name" value="Tet_transcr_reg_TetR-rel_C_sf"/>
</dbReference>
<dbReference type="InterPro" id="IPR050109">
    <property type="entry name" value="HTH-type_TetR-like_transc_reg"/>
</dbReference>
<feature type="domain" description="HTH tetR-type" evidence="3">
    <location>
        <begin position="5"/>
        <end position="65"/>
    </location>
</feature>
<reference evidence="4" key="1">
    <citation type="submission" date="2021-04" db="EMBL/GenBank/DDBJ databases">
        <title>Genome based classification of Actinospica acidithermotolerans sp. nov., an actinobacterium isolated from an Indonesian hot spring.</title>
        <authorList>
            <person name="Kusuma A.B."/>
            <person name="Putra K.E."/>
            <person name="Nafisah S."/>
            <person name="Loh J."/>
            <person name="Nouioui I."/>
            <person name="Goodfellow M."/>
        </authorList>
    </citation>
    <scope>NUCLEOTIDE SEQUENCE</scope>
    <source>
        <strain evidence="4">MGRD01-02</strain>
    </source>
</reference>
<dbReference type="InterPro" id="IPR041490">
    <property type="entry name" value="KstR2_TetR_C"/>
</dbReference>
<keyword evidence="5" id="KW-1185">Reference proteome</keyword>
<dbReference type="RefSeq" id="WP_212518006.1">
    <property type="nucleotide sequence ID" value="NZ_JAGSOH010000024.1"/>
</dbReference>
<protein>
    <submittedName>
        <fullName evidence="4">TetR family transcriptional regulator</fullName>
    </submittedName>
</protein>
<organism evidence="4 5">
    <name type="scientific">Actinospica acidithermotolerans</name>
    <dbReference type="NCBI Taxonomy" id="2828514"/>
    <lineage>
        <taxon>Bacteria</taxon>
        <taxon>Bacillati</taxon>
        <taxon>Actinomycetota</taxon>
        <taxon>Actinomycetes</taxon>
        <taxon>Catenulisporales</taxon>
        <taxon>Actinospicaceae</taxon>
        <taxon>Actinospica</taxon>
    </lineage>
</organism>
<dbReference type="SUPFAM" id="SSF46689">
    <property type="entry name" value="Homeodomain-like"/>
    <property type="match status" value="1"/>
</dbReference>
<dbReference type="Pfam" id="PF00440">
    <property type="entry name" value="TetR_N"/>
    <property type="match status" value="1"/>
</dbReference>
<feature type="DNA-binding region" description="H-T-H motif" evidence="2">
    <location>
        <begin position="28"/>
        <end position="47"/>
    </location>
</feature>
<dbReference type="GO" id="GO:0000976">
    <property type="term" value="F:transcription cis-regulatory region binding"/>
    <property type="evidence" value="ECO:0007669"/>
    <property type="project" value="TreeGrafter"/>
</dbReference>
<evidence type="ECO:0000313" key="4">
    <source>
        <dbReference type="EMBL" id="MBR7826859.1"/>
    </source>
</evidence>
<dbReference type="PROSITE" id="PS50977">
    <property type="entry name" value="HTH_TETR_2"/>
    <property type="match status" value="1"/>
</dbReference>
<dbReference type="PRINTS" id="PR00455">
    <property type="entry name" value="HTHTETR"/>
</dbReference>
<accession>A0A941IH59</accession>
<dbReference type="Pfam" id="PF17932">
    <property type="entry name" value="TetR_C_24"/>
    <property type="match status" value="1"/>
</dbReference>
<dbReference type="GO" id="GO:0003700">
    <property type="term" value="F:DNA-binding transcription factor activity"/>
    <property type="evidence" value="ECO:0007669"/>
    <property type="project" value="TreeGrafter"/>
</dbReference>
<name>A0A941IH59_9ACTN</name>
<evidence type="ECO:0000313" key="5">
    <source>
        <dbReference type="Proteomes" id="UP000676325"/>
    </source>
</evidence>
<evidence type="ECO:0000256" key="2">
    <source>
        <dbReference type="PROSITE-ProRule" id="PRU00335"/>
    </source>
</evidence>